<accession>A0A7C1MFF0</accession>
<dbReference type="EMBL" id="DRFT01000176">
    <property type="protein sequence ID" value="HDZ50071.1"/>
    <property type="molecule type" value="Genomic_DNA"/>
</dbReference>
<dbReference type="Pfam" id="PF01809">
    <property type="entry name" value="YidD"/>
    <property type="match status" value="1"/>
</dbReference>
<dbReference type="PANTHER" id="PTHR33383:SF1">
    <property type="entry name" value="MEMBRANE PROTEIN INSERTION EFFICIENCY FACTOR-RELATED"/>
    <property type="match status" value="1"/>
</dbReference>
<sequence>MTKKIGIGTVVFYQKFISPILPASCRFYPTCSDYSRQAIEKYGLARGCWLGIKRILRCHPFYPGGYDPVR</sequence>
<evidence type="ECO:0000256" key="1">
    <source>
        <dbReference type="HAMAP-Rule" id="MF_00386"/>
    </source>
</evidence>
<proteinExistence type="inferred from homology"/>
<dbReference type="SMART" id="SM01234">
    <property type="entry name" value="Haemolytic"/>
    <property type="match status" value="1"/>
</dbReference>
<comment type="caution">
    <text evidence="2">The sequence shown here is derived from an EMBL/GenBank/DDBJ whole genome shotgun (WGS) entry which is preliminary data.</text>
</comment>
<keyword evidence="1" id="KW-0472">Membrane</keyword>
<dbReference type="NCBIfam" id="TIGR00278">
    <property type="entry name" value="membrane protein insertion efficiency factor YidD"/>
    <property type="match status" value="1"/>
</dbReference>
<dbReference type="AlphaFoldDB" id="A0A7C1MFF0"/>
<organism evidence="2">
    <name type="scientific">Aerophobetes bacterium</name>
    <dbReference type="NCBI Taxonomy" id="2030807"/>
    <lineage>
        <taxon>Bacteria</taxon>
        <taxon>Candidatus Aerophobota</taxon>
    </lineage>
</organism>
<keyword evidence="1" id="KW-1003">Cell membrane</keyword>
<comment type="subcellular location">
    <subcellularLocation>
        <location evidence="1">Cell membrane</location>
        <topology evidence="1">Peripheral membrane protein</topology>
        <orientation evidence="1">Cytoplasmic side</orientation>
    </subcellularLocation>
</comment>
<comment type="function">
    <text evidence="1">Could be involved in insertion of integral membrane proteins into the membrane.</text>
</comment>
<reference evidence="2" key="1">
    <citation type="journal article" date="2020" name="mSystems">
        <title>Genome- and Community-Level Interaction Insights into Carbon Utilization and Element Cycling Functions of Hydrothermarchaeota in Hydrothermal Sediment.</title>
        <authorList>
            <person name="Zhou Z."/>
            <person name="Liu Y."/>
            <person name="Xu W."/>
            <person name="Pan J."/>
            <person name="Luo Z.H."/>
            <person name="Li M."/>
        </authorList>
    </citation>
    <scope>NUCLEOTIDE SEQUENCE [LARGE SCALE GENOMIC DNA]</scope>
    <source>
        <strain evidence="2">HyVt-329</strain>
    </source>
</reference>
<dbReference type="Proteomes" id="UP000885667">
    <property type="component" value="Unassembled WGS sequence"/>
</dbReference>
<protein>
    <recommendedName>
        <fullName evidence="1">Putative membrane protein insertion efficiency factor</fullName>
    </recommendedName>
</protein>
<comment type="similarity">
    <text evidence="1">Belongs to the UPF0161 family.</text>
</comment>
<dbReference type="HAMAP" id="MF_00386">
    <property type="entry name" value="UPF0161_YidD"/>
    <property type="match status" value="1"/>
</dbReference>
<dbReference type="GO" id="GO:0005886">
    <property type="term" value="C:plasma membrane"/>
    <property type="evidence" value="ECO:0007669"/>
    <property type="project" value="UniProtKB-SubCell"/>
</dbReference>
<dbReference type="PANTHER" id="PTHR33383">
    <property type="entry name" value="MEMBRANE PROTEIN INSERTION EFFICIENCY FACTOR-RELATED"/>
    <property type="match status" value="1"/>
</dbReference>
<gene>
    <name evidence="2" type="primary">yidD</name>
    <name evidence="2" type="ORF">ENH69_02495</name>
</gene>
<dbReference type="InterPro" id="IPR002696">
    <property type="entry name" value="Membr_insert_effic_factor_YidD"/>
</dbReference>
<name>A0A7C1MFF0_UNCAE</name>
<evidence type="ECO:0000313" key="2">
    <source>
        <dbReference type="EMBL" id="HDZ50071.1"/>
    </source>
</evidence>